<organism evidence="2">
    <name type="scientific">Drosophila sechellia</name>
    <name type="common">Fruit fly</name>
    <dbReference type="NCBI Taxonomy" id="7238"/>
    <lineage>
        <taxon>Eukaryota</taxon>
        <taxon>Metazoa</taxon>
        <taxon>Ecdysozoa</taxon>
        <taxon>Arthropoda</taxon>
        <taxon>Hexapoda</taxon>
        <taxon>Insecta</taxon>
        <taxon>Pterygota</taxon>
        <taxon>Neoptera</taxon>
        <taxon>Endopterygota</taxon>
        <taxon>Diptera</taxon>
        <taxon>Brachycera</taxon>
        <taxon>Muscomorpha</taxon>
        <taxon>Ephydroidea</taxon>
        <taxon>Drosophilidae</taxon>
        <taxon>Drosophila</taxon>
        <taxon>Sophophora</taxon>
    </lineage>
</organism>
<evidence type="ECO:0000313" key="1">
    <source>
        <dbReference type="EMBL" id="EDW54658.1"/>
    </source>
</evidence>
<dbReference type="AlphaFoldDB" id="B4I2A1"/>
<dbReference type="EMBL" id="CH480820">
    <property type="protein sequence ID" value="EDW54658.1"/>
    <property type="molecule type" value="Genomic_DNA"/>
</dbReference>
<sequence length="72" mass="7697">MARPPEAETEPELDQFTLSSFWDEEVGGVGGAIGFRAGATTGSNKATLRTEWELMGIFSSTSVGYWPLEGLG</sequence>
<dbReference type="Proteomes" id="UP000001292">
    <property type="component" value="Unassembled WGS sequence"/>
</dbReference>
<keyword evidence="2" id="KW-1185">Reference proteome</keyword>
<evidence type="ECO:0000313" key="2">
    <source>
        <dbReference type="Proteomes" id="UP000001292"/>
    </source>
</evidence>
<name>B4I2A1_DROSE</name>
<protein>
    <submittedName>
        <fullName evidence="1">GM18712</fullName>
    </submittedName>
</protein>
<accession>B4I2A1</accession>
<dbReference type="HOGENOM" id="CLU_2724913_0_0_1"/>
<gene>
    <name evidence="1" type="primary">Dsec\GM18712</name>
    <name evidence="1" type="ORF">Dsec_GM18712</name>
</gene>
<proteinExistence type="predicted"/>
<reference evidence="1 2" key="1">
    <citation type="journal article" date="2007" name="Nature">
        <title>Evolution of genes and genomes on the Drosophila phylogeny.</title>
        <authorList>
            <consortium name="Drosophila 12 Genomes Consortium"/>
            <person name="Clark A.G."/>
            <person name="Eisen M.B."/>
            <person name="Smith D.R."/>
            <person name="Bergman C.M."/>
            <person name="Oliver B."/>
            <person name="Markow T.A."/>
            <person name="Kaufman T.C."/>
            <person name="Kellis M."/>
            <person name="Gelbart W."/>
            <person name="Iyer V.N."/>
            <person name="Pollard D.A."/>
            <person name="Sackton T.B."/>
            <person name="Larracuente A.M."/>
            <person name="Singh N.D."/>
            <person name="Abad J.P."/>
            <person name="Abt D.N."/>
            <person name="Adryan B."/>
            <person name="Aguade M."/>
            <person name="Akashi H."/>
            <person name="Anderson W.W."/>
            <person name="Aquadro C.F."/>
            <person name="Ardell D.H."/>
            <person name="Arguello R."/>
            <person name="Artieri C.G."/>
            <person name="Barbash D.A."/>
            <person name="Barker D."/>
            <person name="Barsanti P."/>
            <person name="Batterham P."/>
            <person name="Batzoglou S."/>
            <person name="Begun D."/>
            <person name="Bhutkar A."/>
            <person name="Blanco E."/>
            <person name="Bosak S.A."/>
            <person name="Bradley R.K."/>
            <person name="Brand A.D."/>
            <person name="Brent M.R."/>
            <person name="Brooks A.N."/>
            <person name="Brown R.H."/>
            <person name="Butlin R.K."/>
            <person name="Caggese C."/>
            <person name="Calvi B.R."/>
            <person name="Bernardo de Carvalho A."/>
            <person name="Caspi A."/>
            <person name="Castrezana S."/>
            <person name="Celniker S.E."/>
            <person name="Chang J.L."/>
            <person name="Chapple C."/>
            <person name="Chatterji S."/>
            <person name="Chinwalla A."/>
            <person name="Civetta A."/>
            <person name="Clifton S.W."/>
            <person name="Comeron J.M."/>
            <person name="Costello J.C."/>
            <person name="Coyne J.A."/>
            <person name="Daub J."/>
            <person name="David R.G."/>
            <person name="Delcher A.L."/>
            <person name="Delehaunty K."/>
            <person name="Do C.B."/>
            <person name="Ebling H."/>
            <person name="Edwards K."/>
            <person name="Eickbush T."/>
            <person name="Evans J.D."/>
            <person name="Filipski A."/>
            <person name="Findeiss S."/>
            <person name="Freyhult E."/>
            <person name="Fulton L."/>
            <person name="Fulton R."/>
            <person name="Garcia A.C."/>
            <person name="Gardiner A."/>
            <person name="Garfield D.A."/>
            <person name="Garvin B.E."/>
            <person name="Gibson G."/>
            <person name="Gilbert D."/>
            <person name="Gnerre S."/>
            <person name="Godfrey J."/>
            <person name="Good R."/>
            <person name="Gotea V."/>
            <person name="Gravely B."/>
            <person name="Greenberg A.J."/>
            <person name="Griffiths-Jones S."/>
            <person name="Gross S."/>
            <person name="Guigo R."/>
            <person name="Gustafson E.A."/>
            <person name="Haerty W."/>
            <person name="Hahn M.W."/>
            <person name="Halligan D.L."/>
            <person name="Halpern A.L."/>
            <person name="Halter G.M."/>
            <person name="Han M.V."/>
            <person name="Heger A."/>
            <person name="Hillier L."/>
            <person name="Hinrichs A.S."/>
            <person name="Holmes I."/>
            <person name="Hoskins R.A."/>
            <person name="Hubisz M.J."/>
            <person name="Hultmark D."/>
            <person name="Huntley M.A."/>
            <person name="Jaffe D.B."/>
            <person name="Jagadeeshan S."/>
            <person name="Jeck W.R."/>
            <person name="Johnson J."/>
            <person name="Jones C.D."/>
            <person name="Jordan W.C."/>
            <person name="Karpen G.H."/>
            <person name="Kataoka E."/>
            <person name="Keightley P.D."/>
            <person name="Kheradpour P."/>
            <person name="Kirkness E.F."/>
            <person name="Koerich L.B."/>
            <person name="Kristiansen K."/>
            <person name="Kudrna D."/>
            <person name="Kulathinal R.J."/>
            <person name="Kumar S."/>
            <person name="Kwok R."/>
            <person name="Lander E."/>
            <person name="Langley C.H."/>
            <person name="Lapoint R."/>
            <person name="Lazzaro B.P."/>
            <person name="Lee S.J."/>
            <person name="Levesque L."/>
            <person name="Li R."/>
            <person name="Lin C.F."/>
            <person name="Lin M.F."/>
            <person name="Lindblad-Toh K."/>
            <person name="Llopart A."/>
            <person name="Long M."/>
            <person name="Low L."/>
            <person name="Lozovsky E."/>
            <person name="Lu J."/>
            <person name="Luo M."/>
            <person name="Machado C.A."/>
            <person name="Makalowski W."/>
            <person name="Marzo M."/>
            <person name="Matsuda M."/>
            <person name="Matzkin L."/>
            <person name="McAllister B."/>
            <person name="McBride C.S."/>
            <person name="McKernan B."/>
            <person name="McKernan K."/>
            <person name="Mendez-Lago M."/>
            <person name="Minx P."/>
            <person name="Mollenhauer M.U."/>
            <person name="Montooth K."/>
            <person name="Mount S.M."/>
            <person name="Mu X."/>
            <person name="Myers E."/>
            <person name="Negre B."/>
            <person name="Newfeld S."/>
            <person name="Nielsen R."/>
            <person name="Noor M.A."/>
            <person name="O'Grady P."/>
            <person name="Pachter L."/>
            <person name="Papaceit M."/>
            <person name="Parisi M.J."/>
            <person name="Parisi M."/>
            <person name="Parts L."/>
            <person name="Pedersen J.S."/>
            <person name="Pesole G."/>
            <person name="Phillippy A.M."/>
            <person name="Ponting C.P."/>
            <person name="Pop M."/>
            <person name="Porcelli D."/>
            <person name="Powell J.R."/>
            <person name="Prohaska S."/>
            <person name="Pruitt K."/>
            <person name="Puig M."/>
            <person name="Quesneville H."/>
            <person name="Ram K.R."/>
            <person name="Rand D."/>
            <person name="Rasmussen M.D."/>
            <person name="Reed L.K."/>
            <person name="Reenan R."/>
            <person name="Reily A."/>
            <person name="Remington K.A."/>
            <person name="Rieger T.T."/>
            <person name="Ritchie M.G."/>
            <person name="Robin C."/>
            <person name="Rogers Y.H."/>
            <person name="Rohde C."/>
            <person name="Rozas J."/>
            <person name="Rubenfield M.J."/>
            <person name="Ruiz A."/>
            <person name="Russo S."/>
            <person name="Salzberg S.L."/>
            <person name="Sanchez-Gracia A."/>
            <person name="Saranga D.J."/>
            <person name="Sato H."/>
            <person name="Schaeffer S.W."/>
            <person name="Schatz M.C."/>
            <person name="Schlenke T."/>
            <person name="Schwartz R."/>
            <person name="Segarra C."/>
            <person name="Singh R.S."/>
            <person name="Sirot L."/>
            <person name="Sirota M."/>
            <person name="Sisneros N.B."/>
            <person name="Smith C.D."/>
            <person name="Smith T.F."/>
            <person name="Spieth J."/>
            <person name="Stage D.E."/>
            <person name="Stark A."/>
            <person name="Stephan W."/>
            <person name="Strausberg R.L."/>
            <person name="Strempel S."/>
            <person name="Sturgill D."/>
            <person name="Sutton G."/>
            <person name="Sutton G.G."/>
            <person name="Tao W."/>
            <person name="Teichmann S."/>
            <person name="Tobari Y.N."/>
            <person name="Tomimura Y."/>
            <person name="Tsolas J.M."/>
            <person name="Valente V.L."/>
            <person name="Venter E."/>
            <person name="Venter J.C."/>
            <person name="Vicario S."/>
            <person name="Vieira F.G."/>
            <person name="Vilella A.J."/>
            <person name="Villasante A."/>
            <person name="Walenz B."/>
            <person name="Wang J."/>
            <person name="Wasserman M."/>
            <person name="Watts T."/>
            <person name="Wilson D."/>
            <person name="Wilson R.K."/>
            <person name="Wing R.A."/>
            <person name="Wolfner M.F."/>
            <person name="Wong A."/>
            <person name="Wong G.K."/>
            <person name="Wu C.I."/>
            <person name="Wu G."/>
            <person name="Yamamoto D."/>
            <person name="Yang H.P."/>
            <person name="Yang S.P."/>
            <person name="Yorke J.A."/>
            <person name="Yoshida K."/>
            <person name="Zdobnov E."/>
            <person name="Zhang P."/>
            <person name="Zhang Y."/>
            <person name="Zimin A.V."/>
            <person name="Baldwin J."/>
            <person name="Abdouelleil A."/>
            <person name="Abdulkadir J."/>
            <person name="Abebe A."/>
            <person name="Abera B."/>
            <person name="Abreu J."/>
            <person name="Acer S.C."/>
            <person name="Aftuck L."/>
            <person name="Alexander A."/>
            <person name="An P."/>
            <person name="Anderson E."/>
            <person name="Anderson S."/>
            <person name="Arachi H."/>
            <person name="Azer M."/>
            <person name="Bachantsang P."/>
            <person name="Barry A."/>
            <person name="Bayul T."/>
            <person name="Berlin A."/>
            <person name="Bessette D."/>
            <person name="Bloom T."/>
            <person name="Blye J."/>
            <person name="Boguslavskiy L."/>
            <person name="Bonnet C."/>
            <person name="Boukhgalter B."/>
            <person name="Bourzgui I."/>
            <person name="Brown A."/>
            <person name="Cahill P."/>
            <person name="Channer S."/>
            <person name="Cheshatsang Y."/>
            <person name="Chuda L."/>
            <person name="Citroen M."/>
            <person name="Collymore A."/>
            <person name="Cooke P."/>
            <person name="Costello M."/>
            <person name="D'Aco K."/>
            <person name="Daza R."/>
            <person name="De Haan G."/>
            <person name="DeGray S."/>
            <person name="DeMaso C."/>
            <person name="Dhargay N."/>
            <person name="Dooley K."/>
            <person name="Dooley E."/>
            <person name="Doricent M."/>
            <person name="Dorje P."/>
            <person name="Dorjee K."/>
            <person name="Dupes A."/>
            <person name="Elong R."/>
            <person name="Falk J."/>
            <person name="Farina A."/>
            <person name="Faro S."/>
            <person name="Ferguson D."/>
            <person name="Fisher S."/>
            <person name="Foley C.D."/>
            <person name="Franke A."/>
            <person name="Friedrich D."/>
            <person name="Gadbois L."/>
            <person name="Gearin G."/>
            <person name="Gearin C.R."/>
            <person name="Giannoukos G."/>
            <person name="Goode T."/>
            <person name="Graham J."/>
            <person name="Grandbois E."/>
            <person name="Grewal S."/>
            <person name="Gyaltsen K."/>
            <person name="Hafez N."/>
            <person name="Hagos B."/>
            <person name="Hall J."/>
            <person name="Henson C."/>
            <person name="Hollinger A."/>
            <person name="Honan T."/>
            <person name="Huard M.D."/>
            <person name="Hughes L."/>
            <person name="Hurhula B."/>
            <person name="Husby M.E."/>
            <person name="Kamat A."/>
            <person name="Kanga B."/>
            <person name="Kashin S."/>
            <person name="Khazanovich D."/>
            <person name="Kisner P."/>
            <person name="Lance K."/>
            <person name="Lara M."/>
            <person name="Lee W."/>
            <person name="Lennon N."/>
            <person name="Letendre F."/>
            <person name="LeVine R."/>
            <person name="Lipovsky A."/>
            <person name="Liu X."/>
            <person name="Liu J."/>
            <person name="Liu S."/>
            <person name="Lokyitsang T."/>
            <person name="Lokyitsang Y."/>
            <person name="Lubonja R."/>
            <person name="Lui A."/>
            <person name="MacDonald P."/>
            <person name="Magnisalis V."/>
            <person name="Maru K."/>
            <person name="Matthews C."/>
            <person name="McCusker W."/>
            <person name="McDonough S."/>
            <person name="Mehta T."/>
            <person name="Meldrim J."/>
            <person name="Meneus L."/>
            <person name="Mihai O."/>
            <person name="Mihalev A."/>
            <person name="Mihova T."/>
            <person name="Mittelman R."/>
            <person name="Mlenga V."/>
            <person name="Montmayeur A."/>
            <person name="Mulrain L."/>
            <person name="Navidi A."/>
            <person name="Naylor J."/>
            <person name="Negash T."/>
            <person name="Nguyen T."/>
            <person name="Nguyen N."/>
            <person name="Nicol R."/>
            <person name="Norbu C."/>
            <person name="Norbu N."/>
            <person name="Novod N."/>
            <person name="O'Neill B."/>
            <person name="Osman S."/>
            <person name="Markiewicz E."/>
            <person name="Oyono O.L."/>
            <person name="Patti C."/>
            <person name="Phunkhang P."/>
            <person name="Pierre F."/>
            <person name="Priest M."/>
            <person name="Raghuraman S."/>
            <person name="Rege F."/>
            <person name="Reyes R."/>
            <person name="Rise C."/>
            <person name="Rogov P."/>
            <person name="Ross K."/>
            <person name="Ryan E."/>
            <person name="Settipalli S."/>
            <person name="Shea T."/>
            <person name="Sherpa N."/>
            <person name="Shi L."/>
            <person name="Shih D."/>
            <person name="Sparrow T."/>
            <person name="Spaulding J."/>
            <person name="Stalker J."/>
            <person name="Stange-Thomann N."/>
            <person name="Stavropoulos S."/>
            <person name="Stone C."/>
            <person name="Strader C."/>
            <person name="Tesfaye S."/>
            <person name="Thomson T."/>
            <person name="Thoulutsang Y."/>
            <person name="Thoulutsang D."/>
            <person name="Topham K."/>
            <person name="Topping I."/>
            <person name="Tsamla T."/>
            <person name="Vassiliev H."/>
            <person name="Vo A."/>
            <person name="Wangchuk T."/>
            <person name="Wangdi T."/>
            <person name="Weiand M."/>
            <person name="Wilkinson J."/>
            <person name="Wilson A."/>
            <person name="Yadav S."/>
            <person name="Young G."/>
            <person name="Yu Q."/>
            <person name="Zembek L."/>
            <person name="Zhong D."/>
            <person name="Zimmer A."/>
            <person name="Zwirko Z."/>
            <person name="Jaffe D.B."/>
            <person name="Alvarez P."/>
            <person name="Brockman W."/>
            <person name="Butler J."/>
            <person name="Chin C."/>
            <person name="Gnerre S."/>
            <person name="Grabherr M."/>
            <person name="Kleber M."/>
            <person name="Mauceli E."/>
            <person name="MacCallum I."/>
        </authorList>
    </citation>
    <scope>NUCLEOTIDE SEQUENCE [LARGE SCALE GENOMIC DNA]</scope>
    <source>
        <strain evidence="2">Rob3c / Tucson 14021-0248.25</strain>
    </source>
</reference>